<dbReference type="STRING" id="1563681.BFP71_09290"/>
<accession>A0A1E5SKX1</accession>
<evidence type="ECO:0000259" key="5">
    <source>
        <dbReference type="PROSITE" id="PS50977"/>
    </source>
</evidence>
<reference evidence="6 7" key="1">
    <citation type="submission" date="2016-08" db="EMBL/GenBank/DDBJ databases">
        <title>Draft genome of Fabibacter sp. strain SK-8.</title>
        <authorList>
            <person name="Wong S.-K."/>
            <person name="Hamasaki K."/>
            <person name="Yoshizawa S."/>
        </authorList>
    </citation>
    <scope>NUCLEOTIDE SEQUENCE [LARGE SCALE GENOMIC DNA]</scope>
    <source>
        <strain evidence="6 7">SK-8</strain>
    </source>
</reference>
<keyword evidence="2 4" id="KW-0238">DNA-binding</keyword>
<comment type="caution">
    <text evidence="6">The sequence shown here is derived from an EMBL/GenBank/DDBJ whole genome shotgun (WGS) entry which is preliminary data.</text>
</comment>
<evidence type="ECO:0000256" key="2">
    <source>
        <dbReference type="ARBA" id="ARBA00023125"/>
    </source>
</evidence>
<sequence>MTKADRTRSYIIEQVAPIFNKKGVHGTSLSDITNATGLTKGAIYGNFIDKDALAMACFEYNLRFLQKGLYKSLAKRGSAVQKLEGLIDFYEDHYLNISVNGGCPLMNSAIEADDAYPVLKKKVQDTFKLWKAELSGTIIDSQKAFEVSADVDPISFSNTFIALVEGGILLAKTMEEPEYFKQIANQLRAFVQQELNLN</sequence>
<evidence type="ECO:0000313" key="6">
    <source>
        <dbReference type="EMBL" id="OEJ99751.1"/>
    </source>
</evidence>
<dbReference type="OrthoDB" id="9798857at2"/>
<dbReference type="GO" id="GO:0003677">
    <property type="term" value="F:DNA binding"/>
    <property type="evidence" value="ECO:0007669"/>
    <property type="project" value="UniProtKB-UniRule"/>
</dbReference>
<protein>
    <recommendedName>
        <fullName evidence="5">HTH tetR-type domain-containing protein</fullName>
    </recommendedName>
</protein>
<evidence type="ECO:0000256" key="4">
    <source>
        <dbReference type="PROSITE-ProRule" id="PRU00335"/>
    </source>
</evidence>
<dbReference type="Gene3D" id="1.10.357.10">
    <property type="entry name" value="Tetracycline Repressor, domain 2"/>
    <property type="match status" value="1"/>
</dbReference>
<dbReference type="InterPro" id="IPR011075">
    <property type="entry name" value="TetR_C"/>
</dbReference>
<dbReference type="PROSITE" id="PS50977">
    <property type="entry name" value="HTH_TETR_2"/>
    <property type="match status" value="1"/>
</dbReference>
<evidence type="ECO:0000313" key="7">
    <source>
        <dbReference type="Proteomes" id="UP000095552"/>
    </source>
</evidence>
<keyword evidence="3" id="KW-0804">Transcription</keyword>
<name>A0A1E5SKX1_9BACT</name>
<dbReference type="AlphaFoldDB" id="A0A1E5SKX1"/>
<dbReference type="PANTHER" id="PTHR47506">
    <property type="entry name" value="TRANSCRIPTIONAL REGULATORY PROTEIN"/>
    <property type="match status" value="1"/>
</dbReference>
<dbReference type="SUPFAM" id="SSF48498">
    <property type="entry name" value="Tetracyclin repressor-like, C-terminal domain"/>
    <property type="match status" value="1"/>
</dbReference>
<gene>
    <name evidence="6" type="ORF">BFP71_09290</name>
</gene>
<dbReference type="Pfam" id="PF16925">
    <property type="entry name" value="TetR_C_13"/>
    <property type="match status" value="1"/>
</dbReference>
<evidence type="ECO:0000256" key="3">
    <source>
        <dbReference type="ARBA" id="ARBA00023163"/>
    </source>
</evidence>
<dbReference type="Pfam" id="PF00440">
    <property type="entry name" value="TetR_N"/>
    <property type="match status" value="1"/>
</dbReference>
<feature type="domain" description="HTH tetR-type" evidence="5">
    <location>
        <begin position="5"/>
        <end position="65"/>
    </location>
</feature>
<keyword evidence="1" id="KW-0805">Transcription regulation</keyword>
<dbReference type="RefSeq" id="WP_069835213.1">
    <property type="nucleotide sequence ID" value="NZ_MDGQ01000005.1"/>
</dbReference>
<organism evidence="6 7">
    <name type="scientific">Roseivirga misakiensis</name>
    <dbReference type="NCBI Taxonomy" id="1563681"/>
    <lineage>
        <taxon>Bacteria</taxon>
        <taxon>Pseudomonadati</taxon>
        <taxon>Bacteroidota</taxon>
        <taxon>Cytophagia</taxon>
        <taxon>Cytophagales</taxon>
        <taxon>Roseivirgaceae</taxon>
        <taxon>Roseivirga</taxon>
    </lineage>
</organism>
<dbReference type="InterPro" id="IPR009057">
    <property type="entry name" value="Homeodomain-like_sf"/>
</dbReference>
<dbReference type="SUPFAM" id="SSF46689">
    <property type="entry name" value="Homeodomain-like"/>
    <property type="match status" value="1"/>
</dbReference>
<dbReference type="PANTHER" id="PTHR47506:SF3">
    <property type="entry name" value="HTH-TYPE TRANSCRIPTIONAL REGULATOR LMRA"/>
    <property type="match status" value="1"/>
</dbReference>
<proteinExistence type="predicted"/>
<dbReference type="EMBL" id="MDGQ01000005">
    <property type="protein sequence ID" value="OEJ99751.1"/>
    <property type="molecule type" value="Genomic_DNA"/>
</dbReference>
<evidence type="ECO:0000256" key="1">
    <source>
        <dbReference type="ARBA" id="ARBA00023015"/>
    </source>
</evidence>
<feature type="DNA-binding region" description="H-T-H motif" evidence="4">
    <location>
        <begin position="28"/>
        <end position="47"/>
    </location>
</feature>
<dbReference type="Proteomes" id="UP000095552">
    <property type="component" value="Unassembled WGS sequence"/>
</dbReference>
<dbReference type="InterPro" id="IPR001647">
    <property type="entry name" value="HTH_TetR"/>
</dbReference>
<keyword evidence="7" id="KW-1185">Reference proteome</keyword>
<dbReference type="InterPro" id="IPR036271">
    <property type="entry name" value="Tet_transcr_reg_TetR-rel_C_sf"/>
</dbReference>